<keyword evidence="2" id="KW-1185">Reference proteome</keyword>
<reference evidence="1" key="2">
    <citation type="submission" date="2021-01" db="EMBL/GenBank/DDBJ databases">
        <authorList>
            <person name="Schikora-Tamarit M.A."/>
        </authorList>
    </citation>
    <scope>NUCLEOTIDE SEQUENCE</scope>
    <source>
        <strain evidence="1">CBS6341</strain>
    </source>
</reference>
<proteinExistence type="predicted"/>
<evidence type="ECO:0000313" key="1">
    <source>
        <dbReference type="EMBL" id="KAH3671193.1"/>
    </source>
</evidence>
<reference evidence="1" key="1">
    <citation type="journal article" date="2021" name="Open Biol.">
        <title>Shared evolutionary footprints suggest mitochondrial oxidative damage underlies multiple complex I losses in fungi.</title>
        <authorList>
            <person name="Schikora-Tamarit M.A."/>
            <person name="Marcet-Houben M."/>
            <person name="Nosek J."/>
            <person name="Gabaldon T."/>
        </authorList>
    </citation>
    <scope>NUCLEOTIDE SEQUENCE</scope>
    <source>
        <strain evidence="1">CBS6341</strain>
    </source>
</reference>
<dbReference type="EMBL" id="JAEUBF010001283">
    <property type="protein sequence ID" value="KAH3671193.1"/>
    <property type="molecule type" value="Genomic_DNA"/>
</dbReference>
<protein>
    <recommendedName>
        <fullName evidence="3">DUF1776-domain-containing protein</fullName>
    </recommendedName>
</protein>
<dbReference type="Pfam" id="PF08643">
    <property type="entry name" value="DUF1776"/>
    <property type="match status" value="1"/>
</dbReference>
<gene>
    <name evidence="1" type="ORF">WICMUC_004710</name>
</gene>
<dbReference type="AlphaFoldDB" id="A0A9P8T9C2"/>
<sequence length="390" mass="44931">MDPVDKTFDIIYHYSQKISNNAQFGYNYLKHNVENAINKVTPTINENINTSLSNTNSSINNSSSWKYKPGLFKSTILSSERRGLKSIALVSSLLILSYYSVKYIQKQSNYYNKHNKRRAKRLANGARKEVVLIIGSISEPMTRFIAQDLEIRGFIVYVTSFNSQSDNKFFTNESFSDIKSLIISKDNYEFNQQQINKFDYLLNSNHIPFEGANPNKLNLISVILIPDFYYPTGKFHLISQNLLNESIVSNINLPINLFQNGLVGLVEKYESNIIVLSPITSSLIPYHFIENLSSKVLSELTRLLKLDYPNLNITNLKIGLINYKSNKKGLMKGNSMRKLFYKIFDLIYKNPKNWKNLEYIGVGARFLSIFGGIIPEWLIRNYFNNYFGTL</sequence>
<name>A0A9P8T9C2_9ASCO</name>
<accession>A0A9P8T9C2</accession>
<comment type="caution">
    <text evidence="1">The sequence shown here is derived from an EMBL/GenBank/DDBJ whole genome shotgun (WGS) entry which is preliminary data.</text>
</comment>
<dbReference type="InterPro" id="IPR013952">
    <property type="entry name" value="DUF1776_fun"/>
</dbReference>
<organism evidence="1 2">
    <name type="scientific">Wickerhamomyces mucosus</name>
    <dbReference type="NCBI Taxonomy" id="1378264"/>
    <lineage>
        <taxon>Eukaryota</taxon>
        <taxon>Fungi</taxon>
        <taxon>Dikarya</taxon>
        <taxon>Ascomycota</taxon>
        <taxon>Saccharomycotina</taxon>
        <taxon>Saccharomycetes</taxon>
        <taxon>Phaffomycetales</taxon>
        <taxon>Wickerhamomycetaceae</taxon>
        <taxon>Wickerhamomyces</taxon>
    </lineage>
</organism>
<dbReference type="Proteomes" id="UP000769528">
    <property type="component" value="Unassembled WGS sequence"/>
</dbReference>
<evidence type="ECO:0008006" key="3">
    <source>
        <dbReference type="Google" id="ProtNLM"/>
    </source>
</evidence>
<evidence type="ECO:0000313" key="2">
    <source>
        <dbReference type="Proteomes" id="UP000769528"/>
    </source>
</evidence>
<dbReference type="OrthoDB" id="5308060at2759"/>